<dbReference type="KEGG" id="scb:SCAB_49931"/>
<dbReference type="Pfam" id="PF07690">
    <property type="entry name" value="MFS_1"/>
    <property type="match status" value="1"/>
</dbReference>
<dbReference type="GO" id="GO:0005886">
    <property type="term" value="C:plasma membrane"/>
    <property type="evidence" value="ECO:0007669"/>
    <property type="project" value="UniProtKB-SubCell"/>
</dbReference>
<sequence length="543" mass="55613">MPLVAVRRAVRESVSGLPREFWWLWTSTLVNRLGAFVATFMALYLTLDRGYSASYAGLVASLHGLGGVVSSLVGGVMADRLGRRPTLLVAQASTAGSVALLGFVQDPVAIAAVGFLVGAASNASRPAVQAMMADIVRPEDRVRAFSLNYWAINLGFAVSSMGAGFIAEVSYRAGFLAEAGMTLVCAIVVFLKLPESRPERTAAEKAGAEDVGLGTVLRDGRFMGVVGLSFLVALIFQQGSVGLPVAMGAAGFTPADYGLAIAVNGVLIVALQIPVTRVIEHRDPGRLLIVSSVLAGYGFGLTAFAGSIGVFALTVCVWTLAEIVNAPTQTGLVVRLSPTQGRGRYQGMYTTSWSVAALVAPLMSGVVIDRWGAGWLWGLCAVIGTVAGVGYWALMRRLPGAEAELAETHPTREPRVGVSGVGVPEVAEVGLPGEVREAVEREAVAPEVVVPAVVAPEVVVRAVAVPAVDAPGIGVPAVREPGAGEPVGGGSGFGKPVAGRPVGGGPGAREPLGGGSSAVEPVGGRPVHLKPVDGEHVAGGTVV</sequence>
<keyword evidence="6 8" id="KW-0472">Membrane</keyword>
<evidence type="ECO:0000256" key="7">
    <source>
        <dbReference type="SAM" id="MobiDB-lite"/>
    </source>
</evidence>
<evidence type="ECO:0000256" key="8">
    <source>
        <dbReference type="SAM" id="Phobius"/>
    </source>
</evidence>
<evidence type="ECO:0000256" key="1">
    <source>
        <dbReference type="ARBA" id="ARBA00004651"/>
    </source>
</evidence>
<protein>
    <submittedName>
        <fullName evidence="10">Putative major facilitator transporter</fullName>
    </submittedName>
</protein>
<keyword evidence="4 8" id="KW-0812">Transmembrane</keyword>
<dbReference type="HOGENOM" id="CLU_001265_60_4_11"/>
<evidence type="ECO:0000256" key="4">
    <source>
        <dbReference type="ARBA" id="ARBA00022692"/>
    </source>
</evidence>
<feature type="transmembrane region" description="Helical" evidence="8">
    <location>
        <begin position="21"/>
        <end position="47"/>
    </location>
</feature>
<gene>
    <name evidence="10" type="ordered locus">SCAB_49931</name>
</gene>
<dbReference type="PROSITE" id="PS00216">
    <property type="entry name" value="SUGAR_TRANSPORT_1"/>
    <property type="match status" value="1"/>
</dbReference>
<feature type="transmembrane region" description="Helical" evidence="8">
    <location>
        <begin position="257"/>
        <end position="275"/>
    </location>
</feature>
<dbReference type="PROSITE" id="PS50850">
    <property type="entry name" value="MFS"/>
    <property type="match status" value="1"/>
</dbReference>
<evidence type="ECO:0000313" key="11">
    <source>
        <dbReference type="Proteomes" id="UP000001444"/>
    </source>
</evidence>
<feature type="transmembrane region" description="Helical" evidence="8">
    <location>
        <begin position="110"/>
        <end position="128"/>
    </location>
</feature>
<feature type="domain" description="Major facilitator superfamily (MFS) profile" evidence="9">
    <location>
        <begin position="20"/>
        <end position="399"/>
    </location>
</feature>
<feature type="transmembrane region" description="Helical" evidence="8">
    <location>
        <begin position="149"/>
        <end position="167"/>
    </location>
</feature>
<feature type="compositionally biased region" description="Gly residues" evidence="7">
    <location>
        <begin position="501"/>
        <end position="516"/>
    </location>
</feature>
<feature type="region of interest" description="Disordered" evidence="7">
    <location>
        <begin position="484"/>
        <end position="543"/>
    </location>
</feature>
<feature type="transmembrane region" description="Helical" evidence="8">
    <location>
        <begin position="374"/>
        <end position="394"/>
    </location>
</feature>
<feature type="transmembrane region" description="Helical" evidence="8">
    <location>
        <begin position="173"/>
        <end position="191"/>
    </location>
</feature>
<feature type="transmembrane region" description="Helical" evidence="8">
    <location>
        <begin position="53"/>
        <end position="74"/>
    </location>
</feature>
<reference evidence="10 11" key="1">
    <citation type="journal article" date="2010" name="Mol. Plant Microbe Interact.">
        <title>Streptomyces scabies 87-22 contains a coronafacic acid-like biosynthetic cluster that contributes to plant-microbe interactions.</title>
        <authorList>
            <person name="Bignell D.R."/>
            <person name="Seipke R.F."/>
            <person name="Huguet-Tapia J.C."/>
            <person name="Chambers A.H."/>
            <person name="Parry R.J."/>
            <person name="Loria R."/>
        </authorList>
    </citation>
    <scope>NUCLEOTIDE SEQUENCE [LARGE SCALE GENOMIC DNA]</scope>
    <source>
        <strain evidence="10 11">87.22</strain>
    </source>
</reference>
<evidence type="ECO:0000256" key="6">
    <source>
        <dbReference type="ARBA" id="ARBA00023136"/>
    </source>
</evidence>
<dbReference type="AlphaFoldDB" id="C9ZH17"/>
<dbReference type="EMBL" id="FN554889">
    <property type="protein sequence ID" value="CBG72042.1"/>
    <property type="molecule type" value="Genomic_DNA"/>
</dbReference>
<keyword evidence="3" id="KW-1003">Cell membrane</keyword>
<feature type="transmembrane region" description="Helical" evidence="8">
    <location>
        <begin position="86"/>
        <end position="104"/>
    </location>
</feature>
<keyword evidence="2" id="KW-0813">Transport</keyword>
<evidence type="ECO:0000256" key="3">
    <source>
        <dbReference type="ARBA" id="ARBA00022475"/>
    </source>
</evidence>
<evidence type="ECO:0000313" key="10">
    <source>
        <dbReference type="EMBL" id="CBG72042.1"/>
    </source>
</evidence>
<feature type="transmembrane region" description="Helical" evidence="8">
    <location>
        <begin position="222"/>
        <end position="245"/>
    </location>
</feature>
<dbReference type="SUPFAM" id="SSF103473">
    <property type="entry name" value="MFS general substrate transporter"/>
    <property type="match status" value="1"/>
</dbReference>
<proteinExistence type="predicted"/>
<evidence type="ECO:0000256" key="5">
    <source>
        <dbReference type="ARBA" id="ARBA00022989"/>
    </source>
</evidence>
<feature type="transmembrane region" description="Helical" evidence="8">
    <location>
        <begin position="348"/>
        <end position="368"/>
    </location>
</feature>
<dbReference type="eggNOG" id="COG2814">
    <property type="taxonomic scope" value="Bacteria"/>
</dbReference>
<dbReference type="InterPro" id="IPR011701">
    <property type="entry name" value="MFS"/>
</dbReference>
<dbReference type="InterPro" id="IPR036259">
    <property type="entry name" value="MFS_trans_sf"/>
</dbReference>
<comment type="subcellular location">
    <subcellularLocation>
        <location evidence="1">Cell membrane</location>
        <topology evidence="1">Multi-pass membrane protein</topology>
    </subcellularLocation>
</comment>
<keyword evidence="11" id="KW-1185">Reference proteome</keyword>
<dbReference type="PANTHER" id="PTHR23517:SF2">
    <property type="entry name" value="MULTIDRUG RESISTANCE PROTEIN MDTH"/>
    <property type="match status" value="1"/>
</dbReference>
<dbReference type="GO" id="GO:0022857">
    <property type="term" value="F:transmembrane transporter activity"/>
    <property type="evidence" value="ECO:0007669"/>
    <property type="project" value="InterPro"/>
</dbReference>
<dbReference type="InterPro" id="IPR050171">
    <property type="entry name" value="MFS_Transporters"/>
</dbReference>
<name>C9ZH17_STRSW</name>
<accession>C9ZH17</accession>
<evidence type="ECO:0000259" key="9">
    <source>
        <dbReference type="PROSITE" id="PS50850"/>
    </source>
</evidence>
<dbReference type="CDD" id="cd17329">
    <property type="entry name" value="MFS_MdtH_MDR_like"/>
    <property type="match status" value="1"/>
</dbReference>
<dbReference type="Gene3D" id="1.20.1250.20">
    <property type="entry name" value="MFS general substrate transporter like domains"/>
    <property type="match status" value="1"/>
</dbReference>
<keyword evidence="5 8" id="KW-1133">Transmembrane helix</keyword>
<evidence type="ECO:0000256" key="2">
    <source>
        <dbReference type="ARBA" id="ARBA00022448"/>
    </source>
</evidence>
<organism evidence="10 11">
    <name type="scientific">Streptomyces scabiei (strain 87.22)</name>
    <dbReference type="NCBI Taxonomy" id="680198"/>
    <lineage>
        <taxon>Bacteria</taxon>
        <taxon>Bacillati</taxon>
        <taxon>Actinomycetota</taxon>
        <taxon>Actinomycetes</taxon>
        <taxon>Kitasatosporales</taxon>
        <taxon>Streptomycetaceae</taxon>
        <taxon>Streptomyces</taxon>
    </lineage>
</organism>
<dbReference type="STRING" id="680198.SCAB_49931"/>
<dbReference type="Proteomes" id="UP000001444">
    <property type="component" value="Chromosome"/>
</dbReference>
<dbReference type="PANTHER" id="PTHR23517">
    <property type="entry name" value="RESISTANCE PROTEIN MDTM, PUTATIVE-RELATED-RELATED"/>
    <property type="match status" value="1"/>
</dbReference>
<dbReference type="InterPro" id="IPR020846">
    <property type="entry name" value="MFS_dom"/>
</dbReference>
<dbReference type="InterPro" id="IPR005829">
    <property type="entry name" value="Sugar_transporter_CS"/>
</dbReference>